<evidence type="ECO:0000256" key="10">
    <source>
        <dbReference type="ARBA" id="ARBA00023244"/>
    </source>
</evidence>
<dbReference type="OrthoDB" id="9815856at2"/>
<dbReference type="CDD" id="cd11642">
    <property type="entry name" value="SUMT"/>
    <property type="match status" value="1"/>
</dbReference>
<dbReference type="InterPro" id="IPR036291">
    <property type="entry name" value="NAD(P)-bd_dom_sf"/>
</dbReference>
<evidence type="ECO:0000313" key="17">
    <source>
        <dbReference type="Proteomes" id="UP000295122"/>
    </source>
</evidence>
<evidence type="ECO:0000256" key="8">
    <source>
        <dbReference type="ARBA" id="ARBA00023027"/>
    </source>
</evidence>
<dbReference type="Gene3D" id="3.30.160.110">
    <property type="entry name" value="Siroheme synthase, domain 2"/>
    <property type="match status" value="1"/>
</dbReference>
<dbReference type="InterPro" id="IPR035996">
    <property type="entry name" value="4pyrrol_Methylase_sf"/>
</dbReference>
<dbReference type="PROSITE" id="PS00839">
    <property type="entry name" value="SUMT_1"/>
    <property type="match status" value="1"/>
</dbReference>
<dbReference type="GO" id="GO:0009236">
    <property type="term" value="P:cobalamin biosynthetic process"/>
    <property type="evidence" value="ECO:0007669"/>
    <property type="project" value="UniProtKB-KW"/>
</dbReference>
<dbReference type="Pfam" id="PF13241">
    <property type="entry name" value="NAD_binding_7"/>
    <property type="match status" value="1"/>
</dbReference>
<dbReference type="InterPro" id="IPR050161">
    <property type="entry name" value="Siro_Cobalamin_biosynth"/>
</dbReference>
<dbReference type="GO" id="GO:0051266">
    <property type="term" value="F:sirohydrochlorin ferrochelatase activity"/>
    <property type="evidence" value="ECO:0007669"/>
    <property type="project" value="InterPro"/>
</dbReference>
<dbReference type="GO" id="GO:0051287">
    <property type="term" value="F:NAD binding"/>
    <property type="evidence" value="ECO:0007669"/>
    <property type="project" value="InterPro"/>
</dbReference>
<comment type="pathway">
    <text evidence="1">Porphyrin-containing compound metabolism; siroheme biosynthesis; sirohydrochlorin from precorrin-2: step 1/1.</text>
</comment>
<keyword evidence="11" id="KW-0511">Multifunctional enzyme</keyword>
<dbReference type="GO" id="GO:0019354">
    <property type="term" value="P:siroheme biosynthetic process"/>
    <property type="evidence" value="ECO:0007669"/>
    <property type="project" value="UniProtKB-UniPathway"/>
</dbReference>
<dbReference type="Gene3D" id="3.30.950.10">
    <property type="entry name" value="Methyltransferase, Cobalt-precorrin-4 Transmethylase, Domain 2"/>
    <property type="match status" value="1"/>
</dbReference>
<keyword evidence="7" id="KW-0560">Oxidoreductase</keyword>
<dbReference type="NCBIfam" id="TIGR01470">
    <property type="entry name" value="cysG_Nterm"/>
    <property type="match status" value="1"/>
</dbReference>
<evidence type="ECO:0000256" key="11">
    <source>
        <dbReference type="ARBA" id="ARBA00023268"/>
    </source>
</evidence>
<keyword evidence="4 16" id="KW-0489">Methyltransferase</keyword>
<dbReference type="InterPro" id="IPR006366">
    <property type="entry name" value="CobA/CysG_C"/>
</dbReference>
<dbReference type="Gene3D" id="3.40.50.720">
    <property type="entry name" value="NAD(P)-binding Rossmann-like Domain"/>
    <property type="match status" value="1"/>
</dbReference>
<dbReference type="PIRSF" id="PIRSF036426">
    <property type="entry name" value="Sirohaem_synth"/>
    <property type="match status" value="1"/>
</dbReference>
<dbReference type="Proteomes" id="UP000295122">
    <property type="component" value="Unassembled WGS sequence"/>
</dbReference>
<keyword evidence="17" id="KW-1185">Reference proteome</keyword>
<dbReference type="GO" id="GO:0032259">
    <property type="term" value="P:methylation"/>
    <property type="evidence" value="ECO:0007669"/>
    <property type="project" value="UniProtKB-KW"/>
</dbReference>
<feature type="active site" description="Proton acceptor" evidence="14">
    <location>
        <position position="268"/>
    </location>
</feature>
<comment type="similarity">
    <text evidence="2">Belongs to the precorrin methyltransferase family.</text>
</comment>
<evidence type="ECO:0000313" key="16">
    <source>
        <dbReference type="EMBL" id="TDR94537.1"/>
    </source>
</evidence>
<evidence type="ECO:0000256" key="9">
    <source>
        <dbReference type="ARBA" id="ARBA00023239"/>
    </source>
</evidence>
<dbReference type="PANTHER" id="PTHR45790:SF3">
    <property type="entry name" value="S-ADENOSYL-L-METHIONINE-DEPENDENT UROPORPHYRINOGEN III METHYLTRANSFERASE, CHLOROPLASTIC"/>
    <property type="match status" value="1"/>
</dbReference>
<dbReference type="InterPro" id="IPR014776">
    <property type="entry name" value="4pyrrole_Mease_sub2"/>
</dbReference>
<dbReference type="SUPFAM" id="SSF51735">
    <property type="entry name" value="NAD(P)-binding Rossmann-fold domains"/>
    <property type="match status" value="1"/>
</dbReference>
<dbReference type="NCBIfam" id="NF007922">
    <property type="entry name" value="PRK10637.1"/>
    <property type="match status" value="1"/>
</dbReference>
<comment type="caution">
    <text evidence="16">The sequence shown here is derived from an EMBL/GenBank/DDBJ whole genome shotgun (WGS) entry which is preliminary data.</text>
</comment>
<dbReference type="Pfam" id="PF00590">
    <property type="entry name" value="TP_methylase"/>
    <property type="match status" value="1"/>
</dbReference>
<evidence type="ECO:0000259" key="15">
    <source>
        <dbReference type="Pfam" id="PF00590"/>
    </source>
</evidence>
<name>A0A4R7CCK0_9HYPH</name>
<dbReference type="UniPathway" id="UPA00262">
    <property type="reaction ID" value="UER00211"/>
</dbReference>
<dbReference type="InterPro" id="IPR014777">
    <property type="entry name" value="4pyrrole_Mease_sub1"/>
</dbReference>
<dbReference type="SUPFAM" id="SSF53790">
    <property type="entry name" value="Tetrapyrrole methylase"/>
    <property type="match status" value="1"/>
</dbReference>
<gene>
    <name evidence="16" type="ORF">EV668_1825</name>
</gene>
<dbReference type="RefSeq" id="WP_133769419.1">
    <property type="nucleotide sequence ID" value="NZ_SNZR01000011.1"/>
</dbReference>
<dbReference type="NCBIfam" id="TIGR01469">
    <property type="entry name" value="cobA_cysG_Cterm"/>
    <property type="match status" value="1"/>
</dbReference>
<evidence type="ECO:0000256" key="1">
    <source>
        <dbReference type="ARBA" id="ARBA00005010"/>
    </source>
</evidence>
<dbReference type="EMBL" id="SNZR01000011">
    <property type="protein sequence ID" value="TDR94537.1"/>
    <property type="molecule type" value="Genomic_DNA"/>
</dbReference>
<evidence type="ECO:0000256" key="7">
    <source>
        <dbReference type="ARBA" id="ARBA00023002"/>
    </source>
</evidence>
<organism evidence="16 17">
    <name type="scientific">Enterovirga rhinocerotis</name>
    <dbReference type="NCBI Taxonomy" id="1339210"/>
    <lineage>
        <taxon>Bacteria</taxon>
        <taxon>Pseudomonadati</taxon>
        <taxon>Pseudomonadota</taxon>
        <taxon>Alphaproteobacteria</taxon>
        <taxon>Hyphomicrobiales</taxon>
        <taxon>Methylobacteriaceae</taxon>
        <taxon>Enterovirga</taxon>
    </lineage>
</organism>
<dbReference type="InterPro" id="IPR006367">
    <property type="entry name" value="Sirohaem_synthase_N"/>
</dbReference>
<proteinExistence type="inferred from homology"/>
<keyword evidence="6" id="KW-0949">S-adenosyl-L-methionine</keyword>
<dbReference type="NCBIfam" id="NF004790">
    <property type="entry name" value="PRK06136.1"/>
    <property type="match status" value="1"/>
</dbReference>
<comment type="pathway">
    <text evidence="12">Porphyrin-containing compound metabolism; siroheme biosynthesis; precorrin-2 from uroporphyrinogen III: step 1/1.</text>
</comment>
<evidence type="ECO:0000256" key="12">
    <source>
        <dbReference type="ARBA" id="ARBA00025705"/>
    </source>
</evidence>
<comment type="catalytic activity">
    <reaction evidence="13">
        <text>precorrin-2 + NAD(+) = sirohydrochlorin + NADH + 2 H(+)</text>
        <dbReference type="Rhea" id="RHEA:15613"/>
        <dbReference type="ChEBI" id="CHEBI:15378"/>
        <dbReference type="ChEBI" id="CHEBI:57540"/>
        <dbReference type="ChEBI" id="CHEBI:57945"/>
        <dbReference type="ChEBI" id="CHEBI:58351"/>
        <dbReference type="ChEBI" id="CHEBI:58827"/>
        <dbReference type="EC" id="1.3.1.76"/>
    </reaction>
</comment>
<feature type="active site" description="Proton donor" evidence="14">
    <location>
        <position position="290"/>
    </location>
</feature>
<dbReference type="GO" id="GO:0004851">
    <property type="term" value="F:uroporphyrin-III C-methyltransferase activity"/>
    <property type="evidence" value="ECO:0007669"/>
    <property type="project" value="InterPro"/>
</dbReference>
<evidence type="ECO:0000256" key="2">
    <source>
        <dbReference type="ARBA" id="ARBA00005879"/>
    </source>
</evidence>
<accession>A0A4R7CCK0</accession>
<dbReference type="InterPro" id="IPR000878">
    <property type="entry name" value="4pyrrol_Mease"/>
</dbReference>
<evidence type="ECO:0000256" key="14">
    <source>
        <dbReference type="PIRSR" id="PIRSR036426-1"/>
    </source>
</evidence>
<keyword evidence="9" id="KW-0456">Lyase</keyword>
<keyword evidence="3" id="KW-0169">Cobalamin biosynthesis</keyword>
<feature type="domain" description="Tetrapyrrole methylase" evidence="15">
    <location>
        <begin position="238"/>
        <end position="449"/>
    </location>
</feature>
<dbReference type="InterPro" id="IPR012409">
    <property type="entry name" value="Sirohaem_synth"/>
</dbReference>
<protein>
    <submittedName>
        <fullName evidence="16">Uroporphyrinogen-III C-methyltransferase</fullName>
    </submittedName>
</protein>
<evidence type="ECO:0000256" key="3">
    <source>
        <dbReference type="ARBA" id="ARBA00022573"/>
    </source>
</evidence>
<evidence type="ECO:0000256" key="6">
    <source>
        <dbReference type="ARBA" id="ARBA00022691"/>
    </source>
</evidence>
<dbReference type="PANTHER" id="PTHR45790">
    <property type="entry name" value="SIROHEME SYNTHASE-RELATED"/>
    <property type="match status" value="1"/>
</dbReference>
<dbReference type="AlphaFoldDB" id="A0A4R7CCK0"/>
<dbReference type="Gene3D" id="3.40.1010.10">
    <property type="entry name" value="Cobalt-precorrin-4 Transmethylase, Domain 1"/>
    <property type="match status" value="1"/>
</dbReference>
<evidence type="ECO:0000256" key="13">
    <source>
        <dbReference type="ARBA" id="ARBA00047561"/>
    </source>
</evidence>
<sequence length="497" mass="52061">MSFPVAPVIAAPPRLAPLAKLPVFVDLAGRRVVMVGGAEPVVWKSELLAAAGARVEVIAEAPHPDLLALAAANEAIRVARRTWEPGDLDGAALVVADIDEPDEAFRLREAARERGLLLNVIDRPAFCDFQFGTIVNRSPVVIGIMTDGAAPILGQAIRRRIEAVVPASVASWSRSAKAFRERLRALLPARTDRRAFWERFADASLSSTLDEREQGAALERMAAAVGPGSDGPGRIGEVVIVGAGPGDPELLTLKAMRELQAADVIVYDRLVTPGILELGRREARRVHVGKEGHGASCRQEDISALLVDLAFAGERVVRLKGGDPAIFGRTGEEVSACQEAGVPVRIVPGVTTASAASAALATSLTHRDHARRVQFVTGHDRSGRLPDDLDFAALADPRATLVVYMARRTAAALAKRLIAQGLAAATPAIAMSDVSRPGAASECGTLASLAEAGIGLPEGRPVIVLIGEALRNAPSAPAQAAAEPFGAAATTALRTSR</sequence>
<keyword evidence="5 16" id="KW-0808">Transferase</keyword>
<dbReference type="SUPFAM" id="SSF75615">
    <property type="entry name" value="Siroheme synthase middle domains-like"/>
    <property type="match status" value="1"/>
</dbReference>
<evidence type="ECO:0000256" key="4">
    <source>
        <dbReference type="ARBA" id="ARBA00022603"/>
    </source>
</evidence>
<reference evidence="16 17" key="1">
    <citation type="submission" date="2019-03" db="EMBL/GenBank/DDBJ databases">
        <title>Genomic Encyclopedia of Type Strains, Phase IV (KMG-IV): sequencing the most valuable type-strain genomes for metagenomic binning, comparative biology and taxonomic classification.</title>
        <authorList>
            <person name="Goeker M."/>
        </authorList>
    </citation>
    <scope>NUCLEOTIDE SEQUENCE [LARGE SCALE GENOMIC DNA]</scope>
    <source>
        <strain evidence="16 17">DSM 25903</strain>
    </source>
</reference>
<keyword evidence="10" id="KW-0627">Porphyrin biosynthesis</keyword>
<evidence type="ECO:0000256" key="5">
    <source>
        <dbReference type="ARBA" id="ARBA00022679"/>
    </source>
</evidence>
<keyword evidence="8" id="KW-0520">NAD</keyword>
<dbReference type="InterPro" id="IPR003043">
    <property type="entry name" value="Uropor_MeTrfase_CS"/>
</dbReference>
<dbReference type="GO" id="GO:0043115">
    <property type="term" value="F:precorrin-2 dehydrogenase activity"/>
    <property type="evidence" value="ECO:0007669"/>
    <property type="project" value="UniProtKB-EC"/>
</dbReference>
<dbReference type="FunFam" id="3.40.1010.10:FF:000001">
    <property type="entry name" value="Siroheme synthase"/>
    <property type="match status" value="1"/>
</dbReference>